<evidence type="ECO:0000313" key="8">
    <source>
        <dbReference type="Proteomes" id="UP000624325"/>
    </source>
</evidence>
<evidence type="ECO:0000256" key="2">
    <source>
        <dbReference type="ARBA" id="ARBA00022475"/>
    </source>
</evidence>
<feature type="transmembrane region" description="Helical" evidence="6">
    <location>
        <begin position="213"/>
        <end position="236"/>
    </location>
</feature>
<protein>
    <submittedName>
        <fullName evidence="7">Amino acid permease</fullName>
    </submittedName>
</protein>
<gene>
    <name evidence="7" type="ORF">Air01nite_19700</name>
</gene>
<dbReference type="PANTHER" id="PTHR42770:SF13">
    <property type="entry name" value="L-METHIONINE_BRANCHED-CHAIN AMINO ACID EXPORTER YJEH"/>
    <property type="match status" value="1"/>
</dbReference>
<feature type="transmembrane region" description="Helical" evidence="6">
    <location>
        <begin position="39"/>
        <end position="61"/>
    </location>
</feature>
<name>A0ABQ4BZE0_9ACTN</name>
<dbReference type="Gene3D" id="1.20.1740.10">
    <property type="entry name" value="Amino acid/polyamine transporter I"/>
    <property type="match status" value="1"/>
</dbReference>
<evidence type="ECO:0000256" key="4">
    <source>
        <dbReference type="ARBA" id="ARBA00022989"/>
    </source>
</evidence>
<feature type="transmembrane region" description="Helical" evidence="6">
    <location>
        <begin position="148"/>
        <end position="167"/>
    </location>
</feature>
<keyword evidence="3 6" id="KW-0812">Transmembrane</keyword>
<evidence type="ECO:0000256" key="3">
    <source>
        <dbReference type="ARBA" id="ARBA00022692"/>
    </source>
</evidence>
<dbReference type="RefSeq" id="WP_203701673.1">
    <property type="nucleotide sequence ID" value="NZ_BAAALU010000001.1"/>
</dbReference>
<dbReference type="InterPro" id="IPR050367">
    <property type="entry name" value="APC_superfamily"/>
</dbReference>
<feature type="transmembrane region" description="Helical" evidence="6">
    <location>
        <begin position="386"/>
        <end position="406"/>
    </location>
</feature>
<evidence type="ECO:0000256" key="5">
    <source>
        <dbReference type="ARBA" id="ARBA00023136"/>
    </source>
</evidence>
<dbReference type="Proteomes" id="UP000624325">
    <property type="component" value="Unassembled WGS sequence"/>
</dbReference>
<accession>A0ABQ4BZE0</accession>
<keyword evidence="4 6" id="KW-1133">Transmembrane helix</keyword>
<feature type="transmembrane region" description="Helical" evidence="6">
    <location>
        <begin position="413"/>
        <end position="444"/>
    </location>
</feature>
<keyword evidence="2" id="KW-1003">Cell membrane</keyword>
<organism evidence="7 8">
    <name type="scientific">Asanoa iriomotensis</name>
    <dbReference type="NCBI Taxonomy" id="234613"/>
    <lineage>
        <taxon>Bacteria</taxon>
        <taxon>Bacillati</taxon>
        <taxon>Actinomycetota</taxon>
        <taxon>Actinomycetes</taxon>
        <taxon>Micromonosporales</taxon>
        <taxon>Micromonosporaceae</taxon>
        <taxon>Asanoa</taxon>
    </lineage>
</organism>
<feature type="transmembrane region" description="Helical" evidence="6">
    <location>
        <begin position="115"/>
        <end position="136"/>
    </location>
</feature>
<feature type="transmembrane region" description="Helical" evidence="6">
    <location>
        <begin position="12"/>
        <end position="33"/>
    </location>
</feature>
<comment type="subcellular location">
    <subcellularLocation>
        <location evidence="1">Cell membrane</location>
        <topology evidence="1">Multi-pass membrane protein</topology>
    </subcellularLocation>
</comment>
<proteinExistence type="predicted"/>
<dbReference type="PANTHER" id="PTHR42770">
    <property type="entry name" value="AMINO ACID TRANSPORTER-RELATED"/>
    <property type="match status" value="1"/>
</dbReference>
<sequence length="461" mass="46438">MTSDIGTARGSALYIGALLGPGLLLLPGLAAHQAGPASVVAWAVLLGASALFAVVFAALGVRHPSAGGVWGYATAGLGPRAGRAVGWCFLAGVIAGAPIVCVIGGNYVAELTGGGVRVAVITAALLLVGTLTVIALGVRASASVQFGLVALLLVIVVGAVVGAAPAAEADNWTPFAPHGWSAIGRAAATLMLAFVGWEAIAPLTTRIAKPHRVIAIAFTATAVIYLALGIVTVAALGDRAGTEVPLAALLTIGLGGTAGTAVAAVGAVVLTVGAVLAYVSGAASLARALRPKGGSCRSTRPATGPAAAWRRLGIIRIQHRYPGNPEPLPDNAWTPSRLTLIGRTRPLPVRTDTLPPWLAGAVLVSGLVLIGPLATGRIDLTTLVNVPTTFFLVVYLGCTAAGWRLLRGGPRICAAVACGMVAVVLAFCGFALVPAALVTLAAVIRWPRLLPLRAEASLRER</sequence>
<keyword evidence="5 6" id="KW-0472">Membrane</keyword>
<reference evidence="7 8" key="1">
    <citation type="submission" date="2021-01" db="EMBL/GenBank/DDBJ databases">
        <title>Whole genome shotgun sequence of Asanoa iriomotensis NBRC 100142.</title>
        <authorList>
            <person name="Komaki H."/>
            <person name="Tamura T."/>
        </authorList>
    </citation>
    <scope>NUCLEOTIDE SEQUENCE [LARGE SCALE GENOMIC DNA]</scope>
    <source>
        <strain evidence="7 8">NBRC 100142</strain>
    </source>
</reference>
<keyword evidence="8" id="KW-1185">Reference proteome</keyword>
<dbReference type="InterPro" id="IPR002293">
    <property type="entry name" value="AA/rel_permease1"/>
</dbReference>
<comment type="caution">
    <text evidence="7">The sequence shown here is derived from an EMBL/GenBank/DDBJ whole genome shotgun (WGS) entry which is preliminary data.</text>
</comment>
<evidence type="ECO:0000256" key="1">
    <source>
        <dbReference type="ARBA" id="ARBA00004651"/>
    </source>
</evidence>
<feature type="transmembrane region" description="Helical" evidence="6">
    <location>
        <begin position="179"/>
        <end position="201"/>
    </location>
</feature>
<evidence type="ECO:0000256" key="6">
    <source>
        <dbReference type="SAM" id="Phobius"/>
    </source>
</evidence>
<evidence type="ECO:0000313" key="7">
    <source>
        <dbReference type="EMBL" id="GIF55875.1"/>
    </source>
</evidence>
<dbReference type="PIRSF" id="PIRSF006060">
    <property type="entry name" value="AA_transporter"/>
    <property type="match status" value="1"/>
</dbReference>
<feature type="transmembrane region" description="Helical" evidence="6">
    <location>
        <begin position="87"/>
        <end position="109"/>
    </location>
</feature>
<feature type="transmembrane region" description="Helical" evidence="6">
    <location>
        <begin position="248"/>
        <end position="279"/>
    </location>
</feature>
<feature type="transmembrane region" description="Helical" evidence="6">
    <location>
        <begin position="354"/>
        <end position="374"/>
    </location>
</feature>
<dbReference type="Pfam" id="PF13520">
    <property type="entry name" value="AA_permease_2"/>
    <property type="match status" value="1"/>
</dbReference>
<dbReference type="EMBL" id="BONC01000010">
    <property type="protein sequence ID" value="GIF55875.1"/>
    <property type="molecule type" value="Genomic_DNA"/>
</dbReference>